<evidence type="ECO:0000256" key="2">
    <source>
        <dbReference type="ARBA" id="ARBA00000711"/>
    </source>
</evidence>
<comment type="catalytic activity">
    <reaction evidence="1 14">
        <text>adenosylcob(III)inamide + ATP = adenosylcob(III)inamide phosphate + ADP + H(+)</text>
        <dbReference type="Rhea" id="RHEA:15769"/>
        <dbReference type="ChEBI" id="CHEBI:2480"/>
        <dbReference type="ChEBI" id="CHEBI:15378"/>
        <dbReference type="ChEBI" id="CHEBI:30616"/>
        <dbReference type="ChEBI" id="CHEBI:58502"/>
        <dbReference type="ChEBI" id="CHEBI:456216"/>
        <dbReference type="EC" id="2.7.1.156"/>
    </reaction>
</comment>
<dbReference type="Pfam" id="PF02283">
    <property type="entry name" value="CobU"/>
    <property type="match status" value="1"/>
</dbReference>
<evidence type="ECO:0000256" key="5">
    <source>
        <dbReference type="ARBA" id="ARBA00004692"/>
    </source>
</evidence>
<comment type="pathway">
    <text evidence="6 14">Cofactor biosynthesis; adenosylcobalamin biosynthesis; adenosylcobalamin from cob(II)yrinate a,c-diamide: step 5/7.</text>
</comment>
<keyword evidence="13 14" id="KW-0342">GTP-binding</keyword>
<keyword evidence="17" id="KW-0548">Nucleotidyltransferase</keyword>
<feature type="binding site" evidence="16">
    <location>
        <begin position="9"/>
        <end position="16"/>
    </location>
    <ligand>
        <name>GTP</name>
        <dbReference type="ChEBI" id="CHEBI:37565"/>
    </ligand>
</feature>
<gene>
    <name evidence="17" type="ORF">BXY39_1363</name>
</gene>
<dbReference type="Gene3D" id="3.40.50.300">
    <property type="entry name" value="P-loop containing nucleotide triphosphate hydrolases"/>
    <property type="match status" value="1"/>
</dbReference>
<evidence type="ECO:0000256" key="1">
    <source>
        <dbReference type="ARBA" id="ARBA00000312"/>
    </source>
</evidence>
<proteinExistence type="inferred from homology"/>
<evidence type="ECO:0000256" key="11">
    <source>
        <dbReference type="ARBA" id="ARBA00022777"/>
    </source>
</evidence>
<evidence type="ECO:0000256" key="8">
    <source>
        <dbReference type="ARBA" id="ARBA00022573"/>
    </source>
</evidence>
<dbReference type="PANTHER" id="PTHR34848:SF1">
    <property type="entry name" value="BIFUNCTIONAL ADENOSYLCOBALAMIN BIOSYNTHESIS PROTEIN COBU"/>
    <property type="match status" value="1"/>
</dbReference>
<evidence type="ECO:0000256" key="3">
    <source>
        <dbReference type="ARBA" id="ARBA00001522"/>
    </source>
</evidence>
<keyword evidence="12 14" id="KW-0067">ATP-binding</keyword>
<keyword evidence="10 14" id="KW-0547">Nucleotide-binding</keyword>
<keyword evidence="11 14" id="KW-0418">Kinase</keyword>
<evidence type="ECO:0000256" key="6">
    <source>
        <dbReference type="ARBA" id="ARBA00005159"/>
    </source>
</evidence>
<feature type="active site" description="GMP-histidine intermediate" evidence="15">
    <location>
        <position position="50"/>
    </location>
</feature>
<evidence type="ECO:0000256" key="4">
    <source>
        <dbReference type="ARBA" id="ARBA00003889"/>
    </source>
</evidence>
<dbReference type="InParanoid" id="A0A3M0CGK1"/>
<dbReference type="EMBL" id="REFR01000010">
    <property type="protein sequence ID" value="RMB08724.1"/>
    <property type="molecule type" value="Genomic_DNA"/>
</dbReference>
<evidence type="ECO:0000256" key="16">
    <source>
        <dbReference type="PIRSR" id="PIRSR006135-2"/>
    </source>
</evidence>
<dbReference type="GO" id="GO:0005524">
    <property type="term" value="F:ATP binding"/>
    <property type="evidence" value="ECO:0007669"/>
    <property type="project" value="UniProtKB-UniRule"/>
</dbReference>
<comment type="catalytic activity">
    <reaction evidence="2 14">
        <text>adenosylcob(III)inamide phosphate + GTP + H(+) = adenosylcob(III)inamide-GDP + diphosphate</text>
        <dbReference type="Rhea" id="RHEA:22712"/>
        <dbReference type="ChEBI" id="CHEBI:15378"/>
        <dbReference type="ChEBI" id="CHEBI:33019"/>
        <dbReference type="ChEBI" id="CHEBI:37565"/>
        <dbReference type="ChEBI" id="CHEBI:58502"/>
        <dbReference type="ChEBI" id="CHEBI:60487"/>
        <dbReference type="EC" id="2.7.7.62"/>
    </reaction>
</comment>
<keyword evidence="8 14" id="KW-0169">Cobalamin biosynthesis</keyword>
<dbReference type="SUPFAM" id="SSF52540">
    <property type="entry name" value="P-loop containing nucleoside triphosphate hydrolases"/>
    <property type="match status" value="1"/>
</dbReference>
<feature type="binding site" evidence="16">
    <location>
        <begin position="34"/>
        <end position="36"/>
    </location>
    <ligand>
        <name>GTP</name>
        <dbReference type="ChEBI" id="CHEBI:37565"/>
    </ligand>
</feature>
<reference evidence="17 18" key="1">
    <citation type="submission" date="2018-10" db="EMBL/GenBank/DDBJ databases">
        <title>Genomic Encyclopedia of Archaeal and Bacterial Type Strains, Phase II (KMG-II): from individual species to whole genera.</title>
        <authorList>
            <person name="Goeker M."/>
        </authorList>
    </citation>
    <scope>NUCLEOTIDE SEQUENCE [LARGE SCALE GENOMIC DNA]</scope>
    <source>
        <strain evidence="17 18">DSM 25217</strain>
    </source>
</reference>
<feature type="binding site" evidence="16">
    <location>
        <position position="84"/>
    </location>
    <ligand>
        <name>GTP</name>
        <dbReference type="ChEBI" id="CHEBI:37565"/>
    </ligand>
</feature>
<dbReference type="InterPro" id="IPR027417">
    <property type="entry name" value="P-loop_NTPase"/>
</dbReference>
<comment type="similarity">
    <text evidence="7 14">Belongs to the CobU/CobP family.</text>
</comment>
<accession>A0A3M0CGK1</accession>
<keyword evidence="18" id="KW-1185">Reference proteome</keyword>
<evidence type="ECO:0000256" key="15">
    <source>
        <dbReference type="PIRSR" id="PIRSR006135-1"/>
    </source>
</evidence>
<organism evidence="17 18">
    <name type="scientific">Eilatimonas milleporae</name>
    <dbReference type="NCBI Taxonomy" id="911205"/>
    <lineage>
        <taxon>Bacteria</taxon>
        <taxon>Pseudomonadati</taxon>
        <taxon>Pseudomonadota</taxon>
        <taxon>Alphaproteobacteria</taxon>
        <taxon>Kordiimonadales</taxon>
        <taxon>Kordiimonadaceae</taxon>
        <taxon>Eilatimonas</taxon>
    </lineage>
</organism>
<sequence length="171" mass="18505">MARILLITGGARSGKSTFAEDRAAAYAPPWAYLATAEARDTEMTARIRLHQTRRGPDWHTHEDGTALVETLRRTEDGFGVRLVDCLTLWLSRLMEEDADIAAETGVLCDYLRGTKTPVILVGNEVGLGIVPANALARAFRDEAGRLNQAVAAVADEVVFMVAGLPMTVKPA</sequence>
<evidence type="ECO:0000256" key="13">
    <source>
        <dbReference type="ARBA" id="ARBA00023134"/>
    </source>
</evidence>
<comment type="catalytic activity">
    <reaction evidence="3">
        <text>adenosylcob(III)inamide + GTP = adenosylcob(III)inamide phosphate + GDP + H(+)</text>
        <dbReference type="Rhea" id="RHEA:15765"/>
        <dbReference type="ChEBI" id="CHEBI:2480"/>
        <dbReference type="ChEBI" id="CHEBI:15378"/>
        <dbReference type="ChEBI" id="CHEBI:37565"/>
        <dbReference type="ChEBI" id="CHEBI:58189"/>
        <dbReference type="ChEBI" id="CHEBI:58502"/>
        <dbReference type="EC" id="2.7.1.156"/>
    </reaction>
</comment>
<dbReference type="CDD" id="cd00544">
    <property type="entry name" value="CobU"/>
    <property type="match status" value="1"/>
</dbReference>
<dbReference type="EC" id="2.7.7.62" evidence="14"/>
<dbReference type="FunCoup" id="A0A3M0CGK1">
    <property type="interactions" value="190"/>
</dbReference>
<dbReference type="AlphaFoldDB" id="A0A3M0CGK1"/>
<dbReference type="PIRSF" id="PIRSF006135">
    <property type="entry name" value="CobU"/>
    <property type="match status" value="1"/>
</dbReference>
<dbReference type="GO" id="GO:0043752">
    <property type="term" value="F:adenosylcobinamide kinase activity"/>
    <property type="evidence" value="ECO:0007669"/>
    <property type="project" value="UniProtKB-EC"/>
</dbReference>
<evidence type="ECO:0000256" key="9">
    <source>
        <dbReference type="ARBA" id="ARBA00022679"/>
    </source>
</evidence>
<keyword evidence="9 14" id="KW-0808">Transferase</keyword>
<comment type="function">
    <text evidence="4 14">Catalyzes ATP-dependent phosphorylation of adenosylcobinamide and addition of GMP to adenosylcobinamide phosphate.</text>
</comment>
<dbReference type="GO" id="GO:0005525">
    <property type="term" value="F:GTP binding"/>
    <property type="evidence" value="ECO:0007669"/>
    <property type="project" value="UniProtKB-UniRule"/>
</dbReference>
<dbReference type="EC" id="2.7.1.156" evidence="14"/>
<evidence type="ECO:0000256" key="10">
    <source>
        <dbReference type="ARBA" id="ARBA00022741"/>
    </source>
</evidence>
<protein>
    <recommendedName>
        <fullName evidence="14">Bifunctional adenosylcobalamin biosynthesis protein</fullName>
        <ecNumber evidence="14">2.7.1.156</ecNumber>
        <ecNumber evidence="14">2.7.7.62</ecNumber>
    </recommendedName>
</protein>
<dbReference type="NCBIfam" id="NF004469">
    <property type="entry name" value="PRK05800.1"/>
    <property type="match status" value="1"/>
</dbReference>
<dbReference type="UniPathway" id="UPA00148">
    <property type="reaction ID" value="UER00236"/>
</dbReference>
<evidence type="ECO:0000256" key="7">
    <source>
        <dbReference type="ARBA" id="ARBA00007490"/>
    </source>
</evidence>
<dbReference type="PANTHER" id="PTHR34848">
    <property type="match status" value="1"/>
</dbReference>
<name>A0A3M0CGK1_9PROT</name>
<evidence type="ECO:0000256" key="12">
    <source>
        <dbReference type="ARBA" id="ARBA00022840"/>
    </source>
</evidence>
<feature type="binding site" evidence="16">
    <location>
        <position position="62"/>
    </location>
    <ligand>
        <name>GTP</name>
        <dbReference type="ChEBI" id="CHEBI:37565"/>
    </ligand>
</feature>
<evidence type="ECO:0000313" key="18">
    <source>
        <dbReference type="Proteomes" id="UP000271227"/>
    </source>
</evidence>
<dbReference type="Proteomes" id="UP000271227">
    <property type="component" value="Unassembled WGS sequence"/>
</dbReference>
<dbReference type="GO" id="GO:0009236">
    <property type="term" value="P:cobalamin biosynthetic process"/>
    <property type="evidence" value="ECO:0007669"/>
    <property type="project" value="UniProtKB-UniRule"/>
</dbReference>
<dbReference type="GO" id="GO:0008820">
    <property type="term" value="F:cobinamide phosphate guanylyltransferase activity"/>
    <property type="evidence" value="ECO:0007669"/>
    <property type="project" value="UniProtKB-UniRule"/>
</dbReference>
<comment type="pathway">
    <text evidence="5 14">Cofactor biosynthesis; adenosylcobalamin biosynthesis; adenosylcobalamin from cob(II)yrinate a,c-diamide: step 6/7.</text>
</comment>
<dbReference type="InterPro" id="IPR003203">
    <property type="entry name" value="CobU/CobP"/>
</dbReference>
<evidence type="ECO:0000256" key="14">
    <source>
        <dbReference type="PIRNR" id="PIRNR006135"/>
    </source>
</evidence>
<dbReference type="RefSeq" id="WP_121938061.1">
    <property type="nucleotide sequence ID" value="NZ_REFR01000010.1"/>
</dbReference>
<comment type="caution">
    <text evidence="17">The sequence shown here is derived from an EMBL/GenBank/DDBJ whole genome shotgun (WGS) entry which is preliminary data.</text>
</comment>
<evidence type="ECO:0000313" key="17">
    <source>
        <dbReference type="EMBL" id="RMB08724.1"/>
    </source>
</evidence>
<dbReference type="OrthoDB" id="9788370at2"/>